<dbReference type="GO" id="GO:0005634">
    <property type="term" value="C:nucleus"/>
    <property type="evidence" value="ECO:0007669"/>
    <property type="project" value="TreeGrafter"/>
</dbReference>
<dbReference type="InterPro" id="IPR028889">
    <property type="entry name" value="USP"/>
</dbReference>
<dbReference type="InterPro" id="IPR018200">
    <property type="entry name" value="USP_CS"/>
</dbReference>
<dbReference type="PROSITE" id="PS50235">
    <property type="entry name" value="USP_3"/>
    <property type="match status" value="1"/>
</dbReference>
<dbReference type="Gene3D" id="4.10.1060.10">
    <property type="entry name" value="Zinc finger, RanBP2-type"/>
    <property type="match status" value="3"/>
</dbReference>
<evidence type="ECO:0000313" key="8">
    <source>
        <dbReference type="EMBL" id="OQR91912.1"/>
    </source>
</evidence>
<keyword evidence="8" id="KW-0645">Protease</keyword>
<dbReference type="Gene3D" id="2.100.10.50">
    <property type="match status" value="3"/>
</dbReference>
<keyword evidence="8" id="KW-0378">Hydrolase</keyword>
<dbReference type="GO" id="GO:0016579">
    <property type="term" value="P:protein deubiquitination"/>
    <property type="evidence" value="ECO:0007669"/>
    <property type="project" value="InterPro"/>
</dbReference>
<dbReference type="PANTHER" id="PTHR24006:SF827">
    <property type="entry name" value="UBIQUITIN CARBOXYL-TERMINAL HYDROLASE 34"/>
    <property type="match status" value="1"/>
</dbReference>
<protein>
    <submittedName>
        <fullName evidence="8">Ubiquitin-specific protease</fullName>
    </submittedName>
</protein>
<dbReference type="SMART" id="SM00547">
    <property type="entry name" value="ZnF_RBZ"/>
    <property type="match status" value="4"/>
</dbReference>
<proteinExistence type="predicted"/>
<name>A0A1V9Z1Y4_ACHHY</name>
<feature type="domain" description="RanBP2-type" evidence="5">
    <location>
        <begin position="333"/>
        <end position="362"/>
    </location>
</feature>
<dbReference type="GO" id="GO:0006508">
    <property type="term" value="P:proteolysis"/>
    <property type="evidence" value="ECO:0007669"/>
    <property type="project" value="UniProtKB-KW"/>
</dbReference>
<reference evidence="8 9" key="1">
    <citation type="journal article" date="2014" name="Genome Biol. Evol.">
        <title>The secreted proteins of Achlya hypogyna and Thraustotheca clavata identify the ancestral oomycete secretome and reveal gene acquisitions by horizontal gene transfer.</title>
        <authorList>
            <person name="Misner I."/>
            <person name="Blouin N."/>
            <person name="Leonard G."/>
            <person name="Richards T.A."/>
            <person name="Lane C.E."/>
        </authorList>
    </citation>
    <scope>NUCLEOTIDE SEQUENCE [LARGE SCALE GENOMIC DNA]</scope>
    <source>
        <strain evidence="8 9">ATCC 48635</strain>
    </source>
</reference>
<dbReference type="PROSITE" id="PS00973">
    <property type="entry name" value="USP_2"/>
    <property type="match status" value="1"/>
</dbReference>
<evidence type="ECO:0000256" key="2">
    <source>
        <dbReference type="ARBA" id="ARBA00022771"/>
    </source>
</evidence>
<dbReference type="EMBL" id="JNBR01000493">
    <property type="protein sequence ID" value="OQR91912.1"/>
    <property type="molecule type" value="Genomic_DNA"/>
</dbReference>
<evidence type="ECO:0000256" key="4">
    <source>
        <dbReference type="PROSITE-ProRule" id="PRU00322"/>
    </source>
</evidence>
<sequence>MGLLPVLDVWRQFLAANGPMLEEDALKETGLLLATLVAAPEEVAQSLVDALTAIVHAVEQPGATNAPLLLLQLVKHTFHGLKVAKRFESLDIASQALVPVLVRLTSSIAPADGLLHADANLVVETVSLLSSVLVGYQHTSLLYVTHHGAVVDIVETFGQHPQIVATPLGNAVAHLLVTAGMCLAHIHRGRRQLNATLLKAIFTHFESITKPTAADIDAHLRECAWVLPGEQSFLPSAEGLWTVDEFSDPAAAPRSRKAGSVAVKTAGSAHAVPFTATLYDDGKKAIELAGDALSSLPLLQKPLPSTPTDWHLQGQWRQLLADDAPNAMQPAVVSSEWTCGACTVVNTPSATKCATCGTPPPPPMPSSLATATTTGSNPAPFHAHLRDDFMAVAWSRGDTKGMWLASRQRLQTSFVLPPPAATPSHVAFTVCGNAAGCLVIDKPLSVANHATMTLECHFRYEAPSAYQVVVANGEFALAVTAAGVLRWSYGQHELLAPVAPATFHHVALVWDTRELVLVLDGAVAARAPRTTAHEATVGAKAFVIGAEPTAVVAAPATLLQLASTTFELAHALSGSVVELRLWSVARDFETLNASARAVLPSDTPHLVLYLPLVGPSEHLFLDHGPFGNHAALATALAALPVAPTTSLPVPHHRWGVVDGFSLWGAVSCQVGGEWMLESGSALWHDAALGFSKEAMSFETTLNTAFPQTAKASLCFAIANVSYWQLQSLVEQVAAIARPSTPLRSTPPALLVSVTQHAQAGGATVGVYVAKHRAVHCLGAATTLLPTVATVAVQYDVAAGTLAVLLNQRLVLLLAVDLALALGPAAATLRAGIVCPTTSDIEDSAAVSVTGWRFAAHVATGTPASALRAVYGLAGSHEPAATEAVATVSCSKYHTDGSAITQELYGCQSCNSNLVFCKTCAAWCHDGHELVYHGKASGACGCRSRGAAACHCPEPIALPEGRPVLGEPLFGLWCCPQCTVVNPVAKTFCSVCSGASPVAAAAPLQDLAPPFSEAPSSGASEAWACGACTMINDAASTKCTICDTAKPAATTVGTNTRLLALANCAFESMQPAPPAGPWSCGACTMNNDSANTVCSICSTARPVEALPVAAPVVVAPPTSPVSVAASPPLANFDAKAAVQREKARRMPIDAGRFGPSVWETTAGVLVIHYAPEEAYVGDIIHGSYVDGDGSLVGLLKTAPTGHMEVRGKYKVTPGACDNSFLWHVKSLERFDGYWYRGDGSGPWRCTYTSGTAGIRGLHKAAPFYSGLVNMAQNLTNVCYQNSLLQPLFMTQAFRDALLATPSSPNAVVATLQQLFGRLLATHHPSVATHALQRCLPPTFQAGRQQDTSDFANFLMDNLSSASDDVGRAFGGTQATIRRCKTCDHTSVTHEYFWELLLNMIELRYTPITDLCGVTGTGLQIPAPAGFDRLNFDLNKDRHNAPYVYLCVKRDEATPPITDLLIKVADVTEPKPSVPGYTRMEIDLNVGGGSAAITIASPTKKAGAPSVEAPRSVTTKKQVYLFYSRDPHGSPITDLTVVYGTETVPDGFRPIRVDLNQGDGTPVYLCYRSDMPITDLKLVAEGRPGYKLLDQSLHLVPTDQQYIAHTDGGHGACVTGLRLVPAAEVEQHKANHWEDLALRPAPASGARLMLQRGHGNPLYAIEVFRAPRMVPRYSEYEVIPLHEPTPAPLKPVTLVGVWKAGDDCDRSRRAVHFHHVAPSAHASFRVTGSFGTKGVLRGVLQWLPAAQTYALVGQWTDHQTKQPQVAHLLFRPHPAGGGLLEGTIGDGKGKNVLVRGSHVSTTVATAHPITDIVLLRKSELAQLPAGVLVLPTPIHADLCLGVRRELGAPAVKEVCIVYGDIDPIPDDYTCVHTTLTGASANLNDGHQGVPLFVCFKTDTNAATQGLSELVVLSGSDTPDGFTKIAHTPLGMEANLQPGKALFLGYKRGAAAAAFVEHPLNGQFDTSLWGALQLVVAEALPEVCDVVGKYGFTLHGNAQGGGALRGLLYPSGDASLTLVGFWETTFGQHNSLTTANYSALAPLHATTQPFELVFSQLGAIPTATGTWAQGASDGGKWALVKDCYVHVAYKKDYGSEWAHGALQTSDRVATHALPSLLRRFVAPRTLAGDLTCDHCGTRAESRVHSTVVAPPAHLILTLKRMHYDWKLQKTCKSLHDVSFPARLPLPSLAPADAAVVDHAAELAPVGRTYGLYAVLVHSGVSANSGHYYSYCRDTAGARLDLEDDPAAPWLKFNDTTLGVSSWREMNDAMVSSVSDSVYLLFYKRLDVGDAGVEESKSEDDEAMLLAKAMALSMSSTQAALDTLEHVPAFAPETQQLLTELEADNSRLWRATMEARAGDVGMDELHAAVRAHDSVPEPYKSALASALRRASS</sequence>
<comment type="caution">
    <text evidence="8">The sequence shown here is derived from an EMBL/GenBank/DDBJ whole genome shotgun (WGS) entry which is preliminary data.</text>
</comment>
<dbReference type="PROSITE" id="PS01358">
    <property type="entry name" value="ZF_RANBP2_1"/>
    <property type="match status" value="4"/>
</dbReference>
<dbReference type="STRING" id="1202772.A0A1V9Z1Y4"/>
<dbReference type="Pfam" id="PF00443">
    <property type="entry name" value="UCH"/>
    <property type="match status" value="1"/>
</dbReference>
<dbReference type="InterPro" id="IPR001394">
    <property type="entry name" value="Peptidase_C19_UCH"/>
</dbReference>
<dbReference type="GO" id="GO:0004843">
    <property type="term" value="F:cysteine-type deubiquitinase activity"/>
    <property type="evidence" value="ECO:0007669"/>
    <property type="project" value="InterPro"/>
</dbReference>
<keyword evidence="9" id="KW-1185">Reference proteome</keyword>
<keyword evidence="2 4" id="KW-0863">Zinc-finger</keyword>
<evidence type="ECO:0000256" key="3">
    <source>
        <dbReference type="ARBA" id="ARBA00022833"/>
    </source>
</evidence>
<keyword evidence="1" id="KW-0479">Metal-binding</keyword>
<dbReference type="InterPro" id="IPR038765">
    <property type="entry name" value="Papain-like_cys_pep_sf"/>
</dbReference>
<dbReference type="InterPro" id="IPR023341">
    <property type="entry name" value="MABP"/>
</dbReference>
<dbReference type="InterPro" id="IPR001876">
    <property type="entry name" value="Znf_RanBP2"/>
</dbReference>
<organism evidence="8 9">
    <name type="scientific">Achlya hypogyna</name>
    <name type="common">Oomycete</name>
    <name type="synonym">Protoachlya hypogyna</name>
    <dbReference type="NCBI Taxonomy" id="1202772"/>
    <lineage>
        <taxon>Eukaryota</taxon>
        <taxon>Sar</taxon>
        <taxon>Stramenopiles</taxon>
        <taxon>Oomycota</taxon>
        <taxon>Saprolegniomycetes</taxon>
        <taxon>Saprolegniales</taxon>
        <taxon>Achlyaceae</taxon>
        <taxon>Achlya</taxon>
    </lineage>
</organism>
<evidence type="ECO:0000259" key="7">
    <source>
        <dbReference type="PROSITE" id="PS51498"/>
    </source>
</evidence>
<dbReference type="PROSITE" id="PS50199">
    <property type="entry name" value="ZF_RANBP2_2"/>
    <property type="match status" value="3"/>
</dbReference>
<gene>
    <name evidence="8" type="ORF">ACHHYP_04228</name>
</gene>
<dbReference type="Proteomes" id="UP000243579">
    <property type="component" value="Unassembled WGS sequence"/>
</dbReference>
<keyword evidence="3" id="KW-0862">Zinc</keyword>
<evidence type="ECO:0000259" key="6">
    <source>
        <dbReference type="PROSITE" id="PS50235"/>
    </source>
</evidence>
<dbReference type="InterPro" id="IPR003126">
    <property type="entry name" value="Znf_UBR"/>
</dbReference>
<dbReference type="Pfam" id="PF00641">
    <property type="entry name" value="Zn_ribbon_RanBP"/>
    <property type="match status" value="3"/>
</dbReference>
<dbReference type="SUPFAM" id="SSF54001">
    <property type="entry name" value="Cysteine proteinases"/>
    <property type="match status" value="1"/>
</dbReference>
<feature type="domain" description="USP" evidence="6">
    <location>
        <begin position="1264"/>
        <end position="2282"/>
    </location>
</feature>
<dbReference type="CDD" id="cd19671">
    <property type="entry name" value="UBR-box_UBR4_5_6_7"/>
    <property type="match status" value="1"/>
</dbReference>
<feature type="domain" description="RanBP2-type" evidence="5">
    <location>
        <begin position="1073"/>
        <end position="1102"/>
    </location>
</feature>
<dbReference type="SMART" id="SM00396">
    <property type="entry name" value="ZnF_UBR1"/>
    <property type="match status" value="1"/>
</dbReference>
<dbReference type="Gene3D" id="2.60.120.200">
    <property type="match status" value="1"/>
</dbReference>
<dbReference type="PROSITE" id="PS51498">
    <property type="entry name" value="MABP"/>
    <property type="match status" value="2"/>
</dbReference>
<dbReference type="InterPro" id="IPR013320">
    <property type="entry name" value="ConA-like_dom_sf"/>
</dbReference>
<dbReference type="PANTHER" id="PTHR24006">
    <property type="entry name" value="UBIQUITIN CARBOXYL-TERMINAL HYDROLASE"/>
    <property type="match status" value="1"/>
</dbReference>
<evidence type="ECO:0000259" key="5">
    <source>
        <dbReference type="PROSITE" id="PS50199"/>
    </source>
</evidence>
<dbReference type="Pfam" id="PF13385">
    <property type="entry name" value="Laminin_G_3"/>
    <property type="match status" value="1"/>
</dbReference>
<dbReference type="SUPFAM" id="SSF49899">
    <property type="entry name" value="Concanavalin A-like lectins/glucanases"/>
    <property type="match status" value="1"/>
</dbReference>
<accession>A0A1V9Z1Y4</accession>
<feature type="domain" description="RanBP2-type" evidence="5">
    <location>
        <begin position="1015"/>
        <end position="1047"/>
    </location>
</feature>
<dbReference type="GO" id="GO:0008270">
    <property type="term" value="F:zinc ion binding"/>
    <property type="evidence" value="ECO:0007669"/>
    <property type="project" value="UniProtKB-KW"/>
</dbReference>
<dbReference type="Gene3D" id="3.90.70.10">
    <property type="entry name" value="Cysteine proteinases"/>
    <property type="match status" value="2"/>
</dbReference>
<evidence type="ECO:0000313" key="9">
    <source>
        <dbReference type="Proteomes" id="UP000243579"/>
    </source>
</evidence>
<evidence type="ECO:0000256" key="1">
    <source>
        <dbReference type="ARBA" id="ARBA00022723"/>
    </source>
</evidence>
<dbReference type="OrthoDB" id="2420415at2759"/>
<feature type="domain" description="MABP" evidence="7">
    <location>
        <begin position="1403"/>
        <end position="1569"/>
    </location>
</feature>
<dbReference type="InterPro" id="IPR050164">
    <property type="entry name" value="Peptidase_C19"/>
</dbReference>
<dbReference type="GO" id="GO:0005829">
    <property type="term" value="C:cytosol"/>
    <property type="evidence" value="ECO:0007669"/>
    <property type="project" value="TreeGrafter"/>
</dbReference>
<feature type="domain" description="MABP" evidence="7">
    <location>
        <begin position="1804"/>
        <end position="1947"/>
    </location>
</feature>